<dbReference type="GO" id="GO:0030599">
    <property type="term" value="F:pectinesterase activity"/>
    <property type="evidence" value="ECO:0007669"/>
    <property type="project" value="UniProtKB-UniRule"/>
</dbReference>
<evidence type="ECO:0000259" key="15">
    <source>
        <dbReference type="Pfam" id="PF04043"/>
    </source>
</evidence>
<evidence type="ECO:0000256" key="6">
    <source>
        <dbReference type="ARBA" id="ARBA00022512"/>
    </source>
</evidence>
<evidence type="ECO:0000256" key="5">
    <source>
        <dbReference type="ARBA" id="ARBA00013229"/>
    </source>
</evidence>
<evidence type="ECO:0000256" key="2">
    <source>
        <dbReference type="ARBA" id="ARBA00005184"/>
    </source>
</evidence>
<evidence type="ECO:0000259" key="14">
    <source>
        <dbReference type="Pfam" id="PF01095"/>
    </source>
</evidence>
<keyword evidence="8 13" id="KW-0378">Hydrolase</keyword>
<evidence type="ECO:0000256" key="8">
    <source>
        <dbReference type="ARBA" id="ARBA00022801"/>
    </source>
</evidence>
<reference evidence="16 17" key="1">
    <citation type="journal article" date="2013" name="BMC Genomics">
        <title>The miniature genome of a carnivorous plant Genlisea aurea contains a low number of genes and short non-coding sequences.</title>
        <authorList>
            <person name="Leushkin E.V."/>
            <person name="Sutormin R.A."/>
            <person name="Nabieva E.R."/>
            <person name="Penin A.A."/>
            <person name="Kondrashov A.S."/>
            <person name="Logacheva M.D."/>
        </authorList>
    </citation>
    <scope>NUCLEOTIDE SEQUENCE [LARGE SCALE GENOMIC DNA]</scope>
</reference>
<comment type="similarity">
    <text evidence="3">In the N-terminal section; belongs to the PMEI family.</text>
</comment>
<organism evidence="16 17">
    <name type="scientific">Genlisea aurea</name>
    <dbReference type="NCBI Taxonomy" id="192259"/>
    <lineage>
        <taxon>Eukaryota</taxon>
        <taxon>Viridiplantae</taxon>
        <taxon>Streptophyta</taxon>
        <taxon>Embryophyta</taxon>
        <taxon>Tracheophyta</taxon>
        <taxon>Spermatophyta</taxon>
        <taxon>Magnoliopsida</taxon>
        <taxon>eudicotyledons</taxon>
        <taxon>Gunneridae</taxon>
        <taxon>Pentapetalae</taxon>
        <taxon>asterids</taxon>
        <taxon>lamiids</taxon>
        <taxon>Lamiales</taxon>
        <taxon>Lentibulariaceae</taxon>
        <taxon>Genlisea</taxon>
    </lineage>
</organism>
<protein>
    <recommendedName>
        <fullName evidence="5 13">Pectinesterase</fullName>
        <ecNumber evidence="5 13">3.1.1.11</ecNumber>
    </recommendedName>
</protein>
<feature type="active site" evidence="12">
    <location>
        <position position="250"/>
    </location>
</feature>
<dbReference type="AlphaFoldDB" id="S8C7Z6"/>
<keyword evidence="7" id="KW-0964">Secreted</keyword>
<dbReference type="GO" id="GO:0042545">
    <property type="term" value="P:cell wall modification"/>
    <property type="evidence" value="ECO:0007669"/>
    <property type="project" value="UniProtKB-UniRule"/>
</dbReference>
<dbReference type="Gene3D" id="2.160.20.10">
    <property type="entry name" value="Single-stranded right-handed beta-helix, Pectin lyase-like"/>
    <property type="match status" value="1"/>
</dbReference>
<accession>S8C7Z6</accession>
<dbReference type="EMBL" id="AUSU01005791">
    <property type="protein sequence ID" value="EPS62949.1"/>
    <property type="molecule type" value="Genomic_DNA"/>
</dbReference>
<evidence type="ECO:0000256" key="3">
    <source>
        <dbReference type="ARBA" id="ARBA00006027"/>
    </source>
</evidence>
<dbReference type="Pfam" id="PF01095">
    <property type="entry name" value="Pectinesterase"/>
    <property type="match status" value="1"/>
</dbReference>
<dbReference type="Pfam" id="PF04043">
    <property type="entry name" value="PMEI"/>
    <property type="match status" value="1"/>
</dbReference>
<dbReference type="InterPro" id="IPR033131">
    <property type="entry name" value="Pectinesterase_Asp_AS"/>
</dbReference>
<dbReference type="Proteomes" id="UP000015453">
    <property type="component" value="Unassembled WGS sequence"/>
</dbReference>
<evidence type="ECO:0000313" key="17">
    <source>
        <dbReference type="Proteomes" id="UP000015453"/>
    </source>
</evidence>
<keyword evidence="17" id="KW-1185">Reference proteome</keyword>
<gene>
    <name evidence="16" type="ORF">M569_11839</name>
</gene>
<dbReference type="FunFam" id="2.160.20.10:FF:000001">
    <property type="entry name" value="Pectinesterase"/>
    <property type="match status" value="1"/>
</dbReference>
<dbReference type="PANTHER" id="PTHR31707">
    <property type="entry name" value="PECTINESTERASE"/>
    <property type="match status" value="1"/>
</dbReference>
<comment type="pathway">
    <text evidence="2 13">Glycan metabolism; pectin degradation; 2-dehydro-3-deoxy-D-gluconate from pectin: step 1/5.</text>
</comment>
<comment type="subcellular location">
    <subcellularLocation>
        <location evidence="1">Secreted</location>
        <location evidence="1">Cell wall</location>
    </subcellularLocation>
</comment>
<name>S8C7Z6_9LAMI</name>
<dbReference type="SUPFAM" id="SSF51126">
    <property type="entry name" value="Pectin lyase-like"/>
    <property type="match status" value="1"/>
</dbReference>
<dbReference type="SUPFAM" id="SSF101148">
    <property type="entry name" value="Plant invertase/pectin methylesterase inhibitor"/>
    <property type="match status" value="1"/>
</dbReference>
<feature type="domain" description="Pectinesterase inhibitor" evidence="15">
    <location>
        <begin position="5"/>
        <end position="75"/>
    </location>
</feature>
<dbReference type="PROSITE" id="PS00503">
    <property type="entry name" value="PECTINESTERASE_2"/>
    <property type="match status" value="1"/>
</dbReference>
<comment type="caution">
    <text evidence="16">The sequence shown here is derived from an EMBL/GenBank/DDBJ whole genome shotgun (WGS) entry which is preliminary data.</text>
</comment>
<dbReference type="OrthoDB" id="2019149at2759"/>
<evidence type="ECO:0000256" key="11">
    <source>
        <dbReference type="ARBA" id="ARBA00047928"/>
    </source>
</evidence>
<keyword evidence="10" id="KW-0961">Cell wall biogenesis/degradation</keyword>
<dbReference type="GO" id="GO:0045490">
    <property type="term" value="P:pectin catabolic process"/>
    <property type="evidence" value="ECO:0007669"/>
    <property type="project" value="UniProtKB-UniRule"/>
</dbReference>
<dbReference type="InterPro" id="IPR012334">
    <property type="entry name" value="Pectin_lyas_fold"/>
</dbReference>
<dbReference type="InterPro" id="IPR011050">
    <property type="entry name" value="Pectin_lyase_fold/virulence"/>
</dbReference>
<sequence length="413" mass="44302">MVMSKKRLDQAMNAIQQSRRKYKFDIQTWLSAAVTFNQACKDALESHAPPRNSSLAQLYDKVDYISRLISNSLALVIRIPDPAKRTGEWATAGAGKLLQSKDIEADAVVSKDGTGDYGSISEAIGAATGERFVIYVKSGVYAENVIVHRDGIVLIGDGKNSTVITGNRNVAAGASLSGSATLSVTGDGFMARDIGISNTAGPSAAQAVALNIVSDHAVLYRCSITGYQDTLYAVALRQFYRECDISGTIDFIFGNAAAVFQVCNLILRRPNYGASNVILANGRTDPGQNTGFALQMCTISVGPDLYPDKGSYRSYLGRPWKAFSRAVVMESTIDAAVSPSGWLEWPDASAGTYSTLYFAEYANYGTGSGTSGRVKWPGFHVIRAAEAETFTVENFIDGESWLPPTGVAYYSGL</sequence>
<dbReference type="EC" id="3.1.1.11" evidence="5 13"/>
<evidence type="ECO:0000256" key="12">
    <source>
        <dbReference type="PROSITE-ProRule" id="PRU10040"/>
    </source>
</evidence>
<evidence type="ECO:0000256" key="4">
    <source>
        <dbReference type="ARBA" id="ARBA00007786"/>
    </source>
</evidence>
<dbReference type="UniPathway" id="UPA00545">
    <property type="reaction ID" value="UER00823"/>
</dbReference>
<evidence type="ECO:0000256" key="13">
    <source>
        <dbReference type="RuleBase" id="RU000589"/>
    </source>
</evidence>
<evidence type="ECO:0000256" key="10">
    <source>
        <dbReference type="ARBA" id="ARBA00023316"/>
    </source>
</evidence>
<dbReference type="InterPro" id="IPR035513">
    <property type="entry name" value="Invertase/methylesterase_inhib"/>
</dbReference>
<keyword evidence="9 13" id="KW-0063">Aspartyl esterase</keyword>
<dbReference type="Gene3D" id="1.20.140.40">
    <property type="entry name" value="Invertase/pectin methylesterase inhibitor family protein"/>
    <property type="match status" value="1"/>
</dbReference>
<evidence type="ECO:0000256" key="9">
    <source>
        <dbReference type="ARBA" id="ARBA00023085"/>
    </source>
</evidence>
<feature type="domain" description="Pectinesterase catalytic" evidence="14">
    <location>
        <begin position="106"/>
        <end position="399"/>
    </location>
</feature>
<dbReference type="InterPro" id="IPR006501">
    <property type="entry name" value="Pectinesterase_inhib_dom"/>
</dbReference>
<evidence type="ECO:0000256" key="7">
    <source>
        <dbReference type="ARBA" id="ARBA00022525"/>
    </source>
</evidence>
<proteinExistence type="inferred from homology"/>
<keyword evidence="6" id="KW-0134">Cell wall</keyword>
<comment type="similarity">
    <text evidence="4">In the C-terminal section; belongs to the pectinesterase family.</text>
</comment>
<dbReference type="InterPro" id="IPR000070">
    <property type="entry name" value="Pectinesterase_cat"/>
</dbReference>
<comment type="catalytic activity">
    <reaction evidence="11 13">
        <text>[(1-&gt;4)-alpha-D-galacturonosyl methyl ester](n) + n H2O = [(1-&gt;4)-alpha-D-galacturonosyl](n) + n methanol + n H(+)</text>
        <dbReference type="Rhea" id="RHEA:22380"/>
        <dbReference type="Rhea" id="RHEA-COMP:14570"/>
        <dbReference type="Rhea" id="RHEA-COMP:14573"/>
        <dbReference type="ChEBI" id="CHEBI:15377"/>
        <dbReference type="ChEBI" id="CHEBI:15378"/>
        <dbReference type="ChEBI" id="CHEBI:17790"/>
        <dbReference type="ChEBI" id="CHEBI:140522"/>
        <dbReference type="ChEBI" id="CHEBI:140523"/>
        <dbReference type="EC" id="3.1.1.11"/>
    </reaction>
</comment>
<dbReference type="GO" id="GO:0004857">
    <property type="term" value="F:enzyme inhibitor activity"/>
    <property type="evidence" value="ECO:0007669"/>
    <property type="project" value="InterPro"/>
</dbReference>
<evidence type="ECO:0000256" key="1">
    <source>
        <dbReference type="ARBA" id="ARBA00004191"/>
    </source>
</evidence>
<evidence type="ECO:0000313" key="16">
    <source>
        <dbReference type="EMBL" id="EPS62949.1"/>
    </source>
</evidence>